<sequence length="177" mass="19800">MKIPEYFNLLVTVCGQKGGVGGEELVGMEELELALQDYESPLNIKDCEFPNVILIDLAMDPKKAVKILENSPTTVISKVVPIEIVVKTRKDSILEKAVALAKEKTKPGDSFKVICDLRGRRYIKTPEEIIEDLSELLIDRLTLERDETNPKWIVQIEVVGENTGISILKPNEVLKKA</sequence>
<dbReference type="InterPro" id="IPR004114">
    <property type="entry name" value="THUMP_dom"/>
</dbReference>
<accession>A0ABN6PDU6</accession>
<evidence type="ECO:0000313" key="3">
    <source>
        <dbReference type="EMBL" id="BDH79097.1"/>
    </source>
</evidence>
<evidence type="ECO:0000313" key="4">
    <source>
        <dbReference type="Proteomes" id="UP000831817"/>
    </source>
</evidence>
<dbReference type="RefSeq" id="WP_248564939.1">
    <property type="nucleotide sequence ID" value="NZ_AP025698.1"/>
</dbReference>
<dbReference type="EMBL" id="AP025698">
    <property type="protein sequence ID" value="BDH79097.1"/>
    <property type="molecule type" value="Genomic_DNA"/>
</dbReference>
<proteinExistence type="predicted"/>
<dbReference type="GeneID" id="71964989"/>
<dbReference type="Pfam" id="PF02926">
    <property type="entry name" value="THUMP"/>
    <property type="match status" value="1"/>
</dbReference>
<evidence type="ECO:0000259" key="2">
    <source>
        <dbReference type="PROSITE" id="PS51165"/>
    </source>
</evidence>
<organism evidence="3 4">
    <name type="scientific">Methanothermobacter tenebrarum</name>
    <dbReference type="NCBI Taxonomy" id="680118"/>
    <lineage>
        <taxon>Archaea</taxon>
        <taxon>Methanobacteriati</taxon>
        <taxon>Methanobacteriota</taxon>
        <taxon>Methanomada group</taxon>
        <taxon>Methanobacteria</taxon>
        <taxon>Methanobacteriales</taxon>
        <taxon>Methanobacteriaceae</taxon>
        <taxon>Methanothermobacter</taxon>
    </lineage>
</organism>
<reference evidence="3 4" key="1">
    <citation type="submission" date="2022-04" db="EMBL/GenBank/DDBJ databases">
        <title>Complete genome of Methanothermobacter tenebrarum strain RMAS.</title>
        <authorList>
            <person name="Nakamura K."/>
            <person name="Oshima K."/>
            <person name="Hattori M."/>
            <person name="Kamagata Y."/>
            <person name="Takamizawa K."/>
        </authorList>
    </citation>
    <scope>NUCLEOTIDE SEQUENCE [LARGE SCALE GENOMIC DNA]</scope>
    <source>
        <strain evidence="3 4">RMAS</strain>
    </source>
</reference>
<keyword evidence="1" id="KW-0694">RNA-binding</keyword>
<keyword evidence="4" id="KW-1185">Reference proteome</keyword>
<name>A0ABN6PDU6_9EURY</name>
<dbReference type="Proteomes" id="UP000831817">
    <property type="component" value="Chromosome"/>
</dbReference>
<feature type="domain" description="THUMP" evidence="2">
    <location>
        <begin position="62"/>
        <end position="169"/>
    </location>
</feature>
<gene>
    <name evidence="3" type="ORF">MTTB_04760</name>
</gene>
<dbReference type="CDD" id="cd11717">
    <property type="entry name" value="THUMP_THUMPD1_like"/>
    <property type="match status" value="1"/>
</dbReference>
<dbReference type="SUPFAM" id="SSF143437">
    <property type="entry name" value="THUMP domain-like"/>
    <property type="match status" value="1"/>
</dbReference>
<dbReference type="InterPro" id="IPR040183">
    <property type="entry name" value="THUMPD1-like"/>
</dbReference>
<dbReference type="PROSITE" id="PS51165">
    <property type="entry name" value="THUMP"/>
    <property type="match status" value="1"/>
</dbReference>
<evidence type="ECO:0000256" key="1">
    <source>
        <dbReference type="PROSITE-ProRule" id="PRU00529"/>
    </source>
</evidence>
<protein>
    <recommendedName>
        <fullName evidence="2">THUMP domain-containing protein</fullName>
    </recommendedName>
</protein>